<evidence type="ECO:0000313" key="1">
    <source>
        <dbReference type="EMBL" id="CAE2227630.1"/>
    </source>
</evidence>
<dbReference type="AlphaFoldDB" id="A0A7S4IFI2"/>
<reference evidence="1" key="1">
    <citation type="submission" date="2021-01" db="EMBL/GenBank/DDBJ databases">
        <authorList>
            <person name="Corre E."/>
            <person name="Pelletier E."/>
            <person name="Niang G."/>
            <person name="Scheremetjew M."/>
            <person name="Finn R."/>
            <person name="Kale V."/>
            <person name="Holt S."/>
            <person name="Cochrane G."/>
            <person name="Meng A."/>
            <person name="Brown T."/>
            <person name="Cohen L."/>
        </authorList>
    </citation>
    <scope>NUCLEOTIDE SEQUENCE</scope>
    <source>
        <strain evidence="1">Isolate 1302-5</strain>
    </source>
</reference>
<organism evidence="1">
    <name type="scientific">Odontella aurita</name>
    <dbReference type="NCBI Taxonomy" id="265563"/>
    <lineage>
        <taxon>Eukaryota</taxon>
        <taxon>Sar</taxon>
        <taxon>Stramenopiles</taxon>
        <taxon>Ochrophyta</taxon>
        <taxon>Bacillariophyta</taxon>
        <taxon>Mediophyceae</taxon>
        <taxon>Biddulphiophycidae</taxon>
        <taxon>Eupodiscales</taxon>
        <taxon>Odontellaceae</taxon>
        <taxon>Odontella</taxon>
    </lineage>
</organism>
<name>A0A7S4IFI2_9STRA</name>
<sequence>MAKQAISQRMMSAERRRCGTARLSLAPVANLSSKERLPPGGYARKLLPKTKQADTVASPIHQKSDISSVAFSCNRPSGANVRTQYANSTTLQPACQISMSYSGESCKSEEEQLSGDNLRERYYRNDSKLAISSLRERYSQPDRFEDGFACVAAAGHEDSFDADVEEDALLSASKSLLSSFDKDFEDSRLRGA</sequence>
<gene>
    <name evidence="1" type="ORF">OAUR00152_LOCUS10759</name>
</gene>
<accession>A0A7S4IFI2</accession>
<protein>
    <submittedName>
        <fullName evidence="1">Uncharacterized protein</fullName>
    </submittedName>
</protein>
<dbReference type="EMBL" id="HBKQ01015883">
    <property type="protein sequence ID" value="CAE2227630.1"/>
    <property type="molecule type" value="Transcribed_RNA"/>
</dbReference>
<proteinExistence type="predicted"/>